<proteinExistence type="predicted"/>
<dbReference type="EMBL" id="QOVN01000003">
    <property type="protein sequence ID" value="RXG29743.1"/>
    <property type="molecule type" value="Genomic_DNA"/>
</dbReference>
<dbReference type="Proteomes" id="UP000290037">
    <property type="component" value="Unassembled WGS sequence"/>
</dbReference>
<sequence length="248" mass="27122">MAVLKSLIKIEGTLDDLTFYKGKNGYLIRTKGGISKNRIKNDPAFVRTRENGNEFGLAATAGKVLRRALLELIRNAKDGTLTSRLMRQMSLIKNQDTTSPRGLRNPAVGLTTPEGKVLLQNFDFNENAILAQVLRADYTVNTTTGEISIPDFIPGTQLVAPPGATHVTLQSAFLNLDFTTEVRDLQLSDPVNLPINLTPDNVTLAPAVVTGTGITMMLLQLSFFQEMNGVQYHLNNGAFNTLNIVHVV</sequence>
<accession>A0A1M5Z0E0</accession>
<dbReference type="EMBL" id="FQXT01000004">
    <property type="protein sequence ID" value="SHI17691.1"/>
    <property type="molecule type" value="Genomic_DNA"/>
</dbReference>
<protein>
    <submittedName>
        <fullName evidence="2">Uncharacterized protein</fullName>
    </submittedName>
</protein>
<evidence type="ECO:0000313" key="1">
    <source>
        <dbReference type="EMBL" id="RXG29743.1"/>
    </source>
</evidence>
<gene>
    <name evidence="1" type="ORF">DSM01_1845</name>
    <name evidence="2" type="ORF">SAMN04487999_2568</name>
</gene>
<dbReference type="Proteomes" id="UP000184240">
    <property type="component" value="Unassembled WGS sequence"/>
</dbReference>
<name>A0A1M5Z0E0_9FLAO</name>
<dbReference type="AlphaFoldDB" id="A0A1M5Z0E0"/>
<keyword evidence="4" id="KW-1185">Reference proteome</keyword>
<reference evidence="1 4" key="3">
    <citation type="submission" date="2018-07" db="EMBL/GenBank/DDBJ databases">
        <title>Leeuwenhoekiella genomics.</title>
        <authorList>
            <person name="Tahon G."/>
            <person name="Willems A."/>
        </authorList>
    </citation>
    <scope>NUCLEOTIDE SEQUENCE [LARGE SCALE GENOMIC DNA]</scope>
    <source>
        <strain evidence="1 4">LMG 24856</strain>
    </source>
</reference>
<dbReference type="STRING" id="573501.SAMN04487999_2568"/>
<reference evidence="2" key="2">
    <citation type="submission" date="2016-11" db="EMBL/GenBank/DDBJ databases">
        <authorList>
            <person name="Jaros S."/>
            <person name="Januszkiewicz K."/>
            <person name="Wedrychowicz H."/>
        </authorList>
    </citation>
    <scope>NUCLEOTIDE SEQUENCE [LARGE SCALE GENOMIC DNA]</scope>
    <source>
        <strain evidence="2">DSM 19859</strain>
    </source>
</reference>
<organism evidence="2 3">
    <name type="scientific">Leeuwenhoekiella palythoae</name>
    <dbReference type="NCBI Taxonomy" id="573501"/>
    <lineage>
        <taxon>Bacteria</taxon>
        <taxon>Pseudomonadati</taxon>
        <taxon>Bacteroidota</taxon>
        <taxon>Flavobacteriia</taxon>
        <taxon>Flavobacteriales</taxon>
        <taxon>Flavobacteriaceae</taxon>
        <taxon>Leeuwenhoekiella</taxon>
    </lineage>
</organism>
<reference evidence="3" key="1">
    <citation type="submission" date="2016-11" db="EMBL/GenBank/DDBJ databases">
        <authorList>
            <person name="Varghese N."/>
            <person name="Submissions S."/>
        </authorList>
    </citation>
    <scope>NUCLEOTIDE SEQUENCE [LARGE SCALE GENOMIC DNA]</scope>
    <source>
        <strain evidence="3">DSM 19859</strain>
    </source>
</reference>
<evidence type="ECO:0000313" key="4">
    <source>
        <dbReference type="Proteomes" id="UP000290037"/>
    </source>
</evidence>
<dbReference type="RefSeq" id="WP_072983887.1">
    <property type="nucleotide sequence ID" value="NZ_FQXT01000004.1"/>
</dbReference>
<evidence type="ECO:0000313" key="3">
    <source>
        <dbReference type="Proteomes" id="UP000184240"/>
    </source>
</evidence>
<dbReference type="OrthoDB" id="645138at2"/>
<evidence type="ECO:0000313" key="2">
    <source>
        <dbReference type="EMBL" id="SHI17691.1"/>
    </source>
</evidence>